<dbReference type="EMBL" id="JAZHXJ010001148">
    <property type="protein sequence ID" value="KAL1845302.1"/>
    <property type="molecule type" value="Genomic_DNA"/>
</dbReference>
<keyword evidence="3" id="KW-1185">Reference proteome</keyword>
<evidence type="ECO:0000313" key="2">
    <source>
        <dbReference type="EMBL" id="KAL1845302.1"/>
    </source>
</evidence>
<gene>
    <name evidence="2" type="ORF">VTK73DRAFT_707</name>
</gene>
<dbReference type="Proteomes" id="UP001586593">
    <property type="component" value="Unassembled WGS sequence"/>
</dbReference>
<evidence type="ECO:0000256" key="1">
    <source>
        <dbReference type="SAM" id="MobiDB-lite"/>
    </source>
</evidence>
<feature type="compositionally biased region" description="Basic and acidic residues" evidence="1">
    <location>
        <begin position="80"/>
        <end position="97"/>
    </location>
</feature>
<reference evidence="2 3" key="1">
    <citation type="journal article" date="2024" name="Commun. Biol.">
        <title>Comparative genomic analysis of thermophilic fungi reveals convergent evolutionary adaptations and gene losses.</title>
        <authorList>
            <person name="Steindorff A.S."/>
            <person name="Aguilar-Pontes M.V."/>
            <person name="Robinson A.J."/>
            <person name="Andreopoulos B."/>
            <person name="LaButti K."/>
            <person name="Kuo A."/>
            <person name="Mondo S."/>
            <person name="Riley R."/>
            <person name="Otillar R."/>
            <person name="Haridas S."/>
            <person name="Lipzen A."/>
            <person name="Grimwood J."/>
            <person name="Schmutz J."/>
            <person name="Clum A."/>
            <person name="Reid I.D."/>
            <person name="Moisan M.C."/>
            <person name="Butler G."/>
            <person name="Nguyen T.T.M."/>
            <person name="Dewar K."/>
            <person name="Conant G."/>
            <person name="Drula E."/>
            <person name="Henrissat B."/>
            <person name="Hansel C."/>
            <person name="Singer S."/>
            <person name="Hutchinson M.I."/>
            <person name="de Vries R.P."/>
            <person name="Natvig D.O."/>
            <person name="Powell A.J."/>
            <person name="Tsang A."/>
            <person name="Grigoriev I.V."/>
        </authorList>
    </citation>
    <scope>NUCLEOTIDE SEQUENCE [LARGE SCALE GENOMIC DNA]</scope>
    <source>
        <strain evidence="2 3">ATCC 24622</strain>
    </source>
</reference>
<protein>
    <submittedName>
        <fullName evidence="2">Uncharacterized protein</fullName>
    </submittedName>
</protein>
<sequence length="204" mass="22898">MATLDSQTMESHSPQSPPLSPSRQNGEHHQNHTDSPILPPDHQGQPAAANSAQRASNVVAVAAEPQTQQLPSRPGPVRTPEPRPSQDRLNSYKDSTERSPSTPGHLAPFDWEEFEFRYEQALSDANRTEQELLEEFDQLVKYFNVWASAASVHDNERGVKRYEPPLHVHHVPLARTHNAPHLTLACIRLDCRHARGLSRLPSRV</sequence>
<name>A0ABR3VUK7_9PEZI</name>
<proteinExistence type="predicted"/>
<evidence type="ECO:0000313" key="3">
    <source>
        <dbReference type="Proteomes" id="UP001586593"/>
    </source>
</evidence>
<feature type="compositionally biased region" description="Polar residues" evidence="1">
    <location>
        <begin position="1"/>
        <end position="10"/>
    </location>
</feature>
<organism evidence="2 3">
    <name type="scientific">Phialemonium thermophilum</name>
    <dbReference type="NCBI Taxonomy" id="223376"/>
    <lineage>
        <taxon>Eukaryota</taxon>
        <taxon>Fungi</taxon>
        <taxon>Dikarya</taxon>
        <taxon>Ascomycota</taxon>
        <taxon>Pezizomycotina</taxon>
        <taxon>Sordariomycetes</taxon>
        <taxon>Sordariomycetidae</taxon>
        <taxon>Cephalothecales</taxon>
        <taxon>Cephalothecaceae</taxon>
        <taxon>Phialemonium</taxon>
    </lineage>
</organism>
<accession>A0ABR3VUK7</accession>
<feature type="region of interest" description="Disordered" evidence="1">
    <location>
        <begin position="1"/>
        <end position="106"/>
    </location>
</feature>
<comment type="caution">
    <text evidence="2">The sequence shown here is derived from an EMBL/GenBank/DDBJ whole genome shotgun (WGS) entry which is preliminary data.</text>
</comment>